<comment type="caution">
    <text evidence="2">The sequence shown here is derived from an EMBL/GenBank/DDBJ whole genome shotgun (WGS) entry which is preliminary data.</text>
</comment>
<organism evidence="2 3">
    <name type="scientific">Salix brachista</name>
    <dbReference type="NCBI Taxonomy" id="2182728"/>
    <lineage>
        <taxon>Eukaryota</taxon>
        <taxon>Viridiplantae</taxon>
        <taxon>Streptophyta</taxon>
        <taxon>Embryophyta</taxon>
        <taxon>Tracheophyta</taxon>
        <taxon>Spermatophyta</taxon>
        <taxon>Magnoliopsida</taxon>
        <taxon>eudicotyledons</taxon>
        <taxon>Gunneridae</taxon>
        <taxon>Pentapetalae</taxon>
        <taxon>rosids</taxon>
        <taxon>fabids</taxon>
        <taxon>Malpighiales</taxon>
        <taxon>Salicaceae</taxon>
        <taxon>Saliceae</taxon>
        <taxon>Salix</taxon>
    </lineage>
</organism>
<feature type="compositionally biased region" description="Pro residues" evidence="1">
    <location>
        <begin position="172"/>
        <end position="186"/>
    </location>
</feature>
<feature type="compositionally biased region" description="Polar residues" evidence="1">
    <location>
        <begin position="202"/>
        <end position="211"/>
    </location>
</feature>
<feature type="compositionally biased region" description="Low complexity" evidence="1">
    <location>
        <begin position="226"/>
        <end position="239"/>
    </location>
</feature>
<evidence type="ECO:0000256" key="1">
    <source>
        <dbReference type="SAM" id="MobiDB-lite"/>
    </source>
</evidence>
<feature type="region of interest" description="Disordered" evidence="1">
    <location>
        <begin position="119"/>
        <end position="214"/>
    </location>
</feature>
<protein>
    <recommendedName>
        <fullName evidence="4">CCHC-type domain-containing protein</fullName>
    </recommendedName>
</protein>
<dbReference type="PANTHER" id="PTHR34222:SF79">
    <property type="entry name" value="RETROVIRUS-RELATED POL POLYPROTEIN FROM TRANSPOSON TNT 1-94"/>
    <property type="match status" value="1"/>
</dbReference>
<dbReference type="AlphaFoldDB" id="A0A5N5LG95"/>
<evidence type="ECO:0000313" key="2">
    <source>
        <dbReference type="EMBL" id="KAB5541845.1"/>
    </source>
</evidence>
<evidence type="ECO:0008006" key="4">
    <source>
        <dbReference type="Google" id="ProtNLM"/>
    </source>
</evidence>
<keyword evidence="3" id="KW-1185">Reference proteome</keyword>
<accession>A0A5N5LG95</accession>
<feature type="region of interest" description="Disordered" evidence="1">
    <location>
        <begin position="226"/>
        <end position="246"/>
    </location>
</feature>
<evidence type="ECO:0000313" key="3">
    <source>
        <dbReference type="Proteomes" id="UP000326939"/>
    </source>
</evidence>
<name>A0A5N5LG95_9ROSI</name>
<feature type="compositionally biased region" description="Basic and acidic residues" evidence="1">
    <location>
        <begin position="144"/>
        <end position="159"/>
    </location>
</feature>
<proteinExistence type="predicted"/>
<reference evidence="3" key="1">
    <citation type="journal article" date="2019" name="Gigascience">
        <title>De novo genome assembly of the endangered Acer yangbiense, a plant species with extremely small populations endemic to Yunnan Province, China.</title>
        <authorList>
            <person name="Yang J."/>
            <person name="Wariss H.M."/>
            <person name="Tao L."/>
            <person name="Zhang R."/>
            <person name="Yun Q."/>
            <person name="Hollingsworth P."/>
            <person name="Dao Z."/>
            <person name="Luo G."/>
            <person name="Guo H."/>
            <person name="Ma Y."/>
            <person name="Sun W."/>
        </authorList>
    </citation>
    <scope>NUCLEOTIDE SEQUENCE [LARGE SCALE GENOMIC DNA]</scope>
    <source>
        <strain evidence="3">cv. br00</strain>
    </source>
</reference>
<feature type="compositionally biased region" description="Basic residues" evidence="1">
    <location>
        <begin position="70"/>
        <end position="80"/>
    </location>
</feature>
<feature type="compositionally biased region" description="Polar residues" evidence="1">
    <location>
        <begin position="84"/>
        <end position="94"/>
    </location>
</feature>
<gene>
    <name evidence="2" type="ORF">DKX38_014819</name>
</gene>
<sequence>MDVASRRDVGMNSHAMQVQRNLMPPTSYKQPYKATSRKTLKCTNCDGEGHLVDRCYYIIGFPEGHKWHGKNVKPRNKRSAAHNVETSNSATDAKSNACEGPMFTTEEYNQIMTILRNGNGQPLANATDHVTMPTHPTIQSPADSLDHTIPDFDPHHTDSQHTPPINQNPLTNPLPEPSSPTSTPPPEPDRPASPIVPDHLPTRQSTRSTQPPAHFKDYVAHHSTLLTATTTSSPSMSSTRYPLHRK</sequence>
<dbReference type="EMBL" id="VDCV01000009">
    <property type="protein sequence ID" value="KAB5541845.1"/>
    <property type="molecule type" value="Genomic_DNA"/>
</dbReference>
<feature type="region of interest" description="Disordered" evidence="1">
    <location>
        <begin position="70"/>
        <end position="99"/>
    </location>
</feature>
<dbReference type="Proteomes" id="UP000326939">
    <property type="component" value="Chromosome 9"/>
</dbReference>
<dbReference type="PANTHER" id="PTHR34222">
    <property type="entry name" value="GAG_PRE-INTEGRS DOMAIN-CONTAINING PROTEIN"/>
    <property type="match status" value="1"/>
</dbReference>